<protein>
    <submittedName>
        <fullName evidence="1">Uncharacterized protein</fullName>
    </submittedName>
</protein>
<dbReference type="AlphaFoldDB" id="Q0TW39"/>
<sequence length="122" mass="13044">MAALIPAIASLPRAQVEKPHPMPVSTRPGLVSSNRPWVRWGRSRVDFGCPLDVGLPSPPITTTRHVRAARARASADAVIVEDKVGETKPNNEDYGTLFPDAAFPRPAASALSVPEQLAPSLM</sequence>
<dbReference type="KEGG" id="pno:SNOG_16350"/>
<gene>
    <name evidence="1" type="ORF">SNOG_16350</name>
</gene>
<evidence type="ECO:0000313" key="2">
    <source>
        <dbReference type="Proteomes" id="UP000001055"/>
    </source>
</evidence>
<dbReference type="RefSeq" id="XP_001806473.1">
    <property type="nucleotide sequence ID" value="XM_001806421.1"/>
</dbReference>
<dbReference type="GeneID" id="5983404"/>
<accession>Q0TW39</accession>
<evidence type="ECO:0000313" key="1">
    <source>
        <dbReference type="EMBL" id="EAT76336.1"/>
    </source>
</evidence>
<dbReference type="InParanoid" id="Q0TW39"/>
<name>Q0TW39_PHANO</name>
<dbReference type="EMBL" id="CH445369">
    <property type="protein sequence ID" value="EAT76336.1"/>
    <property type="molecule type" value="Genomic_DNA"/>
</dbReference>
<dbReference type="HOGENOM" id="CLU_2027567_0_0_1"/>
<organism evidence="1 2">
    <name type="scientific">Phaeosphaeria nodorum (strain SN15 / ATCC MYA-4574 / FGSC 10173)</name>
    <name type="common">Glume blotch fungus</name>
    <name type="synonym">Parastagonospora nodorum</name>
    <dbReference type="NCBI Taxonomy" id="321614"/>
    <lineage>
        <taxon>Eukaryota</taxon>
        <taxon>Fungi</taxon>
        <taxon>Dikarya</taxon>
        <taxon>Ascomycota</taxon>
        <taxon>Pezizomycotina</taxon>
        <taxon>Dothideomycetes</taxon>
        <taxon>Pleosporomycetidae</taxon>
        <taxon>Pleosporales</taxon>
        <taxon>Pleosporineae</taxon>
        <taxon>Phaeosphaeriaceae</taxon>
        <taxon>Parastagonospora</taxon>
    </lineage>
</organism>
<dbReference type="Proteomes" id="UP000001055">
    <property type="component" value="Unassembled WGS sequence"/>
</dbReference>
<proteinExistence type="predicted"/>
<reference evidence="2" key="1">
    <citation type="journal article" date="2007" name="Plant Cell">
        <title>Dothideomycete-plant interactions illuminated by genome sequencing and EST analysis of the wheat pathogen Stagonospora nodorum.</title>
        <authorList>
            <person name="Hane J.K."/>
            <person name="Lowe R.G."/>
            <person name="Solomon P.S."/>
            <person name="Tan K.C."/>
            <person name="Schoch C.L."/>
            <person name="Spatafora J.W."/>
            <person name="Crous P.W."/>
            <person name="Kodira C."/>
            <person name="Birren B.W."/>
            <person name="Galagan J.E."/>
            <person name="Torriani S.F."/>
            <person name="McDonald B.A."/>
            <person name="Oliver R.P."/>
        </authorList>
    </citation>
    <scope>NUCLEOTIDE SEQUENCE [LARGE SCALE GENOMIC DNA]</scope>
    <source>
        <strain evidence="2">SN15 / ATCC MYA-4574 / FGSC 10173</strain>
    </source>
</reference>